<evidence type="ECO:0000256" key="1">
    <source>
        <dbReference type="ARBA" id="ARBA00022603"/>
    </source>
</evidence>
<name>A0A1U9K5W7_9BACL</name>
<dbReference type="KEGG" id="ntr:B0W44_06165"/>
<proteinExistence type="predicted"/>
<evidence type="ECO:0000313" key="4">
    <source>
        <dbReference type="EMBL" id="AQS55434.1"/>
    </source>
</evidence>
<dbReference type="OrthoDB" id="9799672at2"/>
<dbReference type="Pfam" id="PF01596">
    <property type="entry name" value="Methyltransf_3"/>
    <property type="match status" value="1"/>
</dbReference>
<reference evidence="4 5" key="1">
    <citation type="journal article" date="2015" name="Int. J. Syst. Evol. Microbiol.">
        <title>Novibacillus thermophilus gen. nov., sp. nov., a Gram-staining-negative and moderately thermophilic member of the family Thermoactinomycetaceae.</title>
        <authorList>
            <person name="Yang G."/>
            <person name="Chen J."/>
            <person name="Zhou S."/>
        </authorList>
    </citation>
    <scope>NUCLEOTIDE SEQUENCE [LARGE SCALE GENOMIC DNA]</scope>
    <source>
        <strain evidence="4 5">SG-1</strain>
    </source>
</reference>
<dbReference type="AlphaFoldDB" id="A0A1U9K5W7"/>
<dbReference type="GO" id="GO:0008171">
    <property type="term" value="F:O-methyltransferase activity"/>
    <property type="evidence" value="ECO:0007669"/>
    <property type="project" value="InterPro"/>
</dbReference>
<accession>A0A1U9K5W7</accession>
<dbReference type="InterPro" id="IPR002935">
    <property type="entry name" value="SAM_O-MeTrfase"/>
</dbReference>
<sequence length="209" mass="23478">MNREEYVRQLLGEDDPVLLNIRRRIAAAKMPEISVEPEWGRWLTMLVRMVGAESVLEIGALGGYSGVCLARGLGASGRLISLEIDARFAEFARESMKLAGLDHLVEYRVGDAMDTLPQLAREGQQFDVVFIDADKGHYPDYLEWAIELSHAGSVIVADNAMLRDRVLNPDDQRRSTVAMRKFNEMMMRDPRLEGLVIPFHDGFAVACVK</sequence>
<dbReference type="RefSeq" id="WP_077719288.1">
    <property type="nucleotide sequence ID" value="NZ_CP019699.1"/>
</dbReference>
<keyword evidence="1 4" id="KW-0489">Methyltransferase</keyword>
<dbReference type="GO" id="GO:0032259">
    <property type="term" value="P:methylation"/>
    <property type="evidence" value="ECO:0007669"/>
    <property type="project" value="UniProtKB-KW"/>
</dbReference>
<keyword evidence="2 4" id="KW-0808">Transferase</keyword>
<dbReference type="STRING" id="1471761.B0W44_06165"/>
<organism evidence="4 5">
    <name type="scientific">Novibacillus thermophilus</name>
    <dbReference type="NCBI Taxonomy" id="1471761"/>
    <lineage>
        <taxon>Bacteria</taxon>
        <taxon>Bacillati</taxon>
        <taxon>Bacillota</taxon>
        <taxon>Bacilli</taxon>
        <taxon>Bacillales</taxon>
        <taxon>Thermoactinomycetaceae</taxon>
        <taxon>Novibacillus</taxon>
    </lineage>
</organism>
<dbReference type="PROSITE" id="PS51682">
    <property type="entry name" value="SAM_OMT_I"/>
    <property type="match status" value="1"/>
</dbReference>
<dbReference type="PANTHER" id="PTHR10509">
    <property type="entry name" value="O-METHYLTRANSFERASE-RELATED"/>
    <property type="match status" value="1"/>
</dbReference>
<protein>
    <submittedName>
        <fullName evidence="4">Methyltransferase</fullName>
    </submittedName>
</protein>
<dbReference type="SUPFAM" id="SSF53335">
    <property type="entry name" value="S-adenosyl-L-methionine-dependent methyltransferases"/>
    <property type="match status" value="1"/>
</dbReference>
<dbReference type="PANTHER" id="PTHR10509:SF14">
    <property type="entry name" value="CAFFEOYL-COA O-METHYLTRANSFERASE 3-RELATED"/>
    <property type="match status" value="1"/>
</dbReference>
<dbReference type="InterPro" id="IPR029063">
    <property type="entry name" value="SAM-dependent_MTases_sf"/>
</dbReference>
<dbReference type="CDD" id="cd02440">
    <property type="entry name" value="AdoMet_MTases"/>
    <property type="match status" value="1"/>
</dbReference>
<dbReference type="GO" id="GO:0008757">
    <property type="term" value="F:S-adenosylmethionine-dependent methyltransferase activity"/>
    <property type="evidence" value="ECO:0007669"/>
    <property type="project" value="TreeGrafter"/>
</dbReference>
<keyword evidence="3" id="KW-0949">S-adenosyl-L-methionine</keyword>
<dbReference type="InterPro" id="IPR050362">
    <property type="entry name" value="Cation-dep_OMT"/>
</dbReference>
<dbReference type="EMBL" id="CP019699">
    <property type="protein sequence ID" value="AQS55434.1"/>
    <property type="molecule type" value="Genomic_DNA"/>
</dbReference>
<dbReference type="Gene3D" id="3.40.50.150">
    <property type="entry name" value="Vaccinia Virus protein VP39"/>
    <property type="match status" value="1"/>
</dbReference>
<evidence type="ECO:0000313" key="5">
    <source>
        <dbReference type="Proteomes" id="UP000188603"/>
    </source>
</evidence>
<evidence type="ECO:0000256" key="3">
    <source>
        <dbReference type="ARBA" id="ARBA00022691"/>
    </source>
</evidence>
<keyword evidence="5" id="KW-1185">Reference proteome</keyword>
<dbReference type="Proteomes" id="UP000188603">
    <property type="component" value="Chromosome"/>
</dbReference>
<evidence type="ECO:0000256" key="2">
    <source>
        <dbReference type="ARBA" id="ARBA00022679"/>
    </source>
</evidence>
<gene>
    <name evidence="4" type="ORF">B0W44_06165</name>
</gene>